<dbReference type="Gene3D" id="3.40.50.1010">
    <property type="entry name" value="5'-nuclease"/>
    <property type="match status" value="1"/>
</dbReference>
<organism evidence="9 10">
    <name type="scientific">Buttiauxella agrestis</name>
    <dbReference type="NCBI Taxonomy" id="82977"/>
    <lineage>
        <taxon>Bacteria</taxon>
        <taxon>Pseudomonadati</taxon>
        <taxon>Pseudomonadota</taxon>
        <taxon>Gammaproteobacteria</taxon>
        <taxon>Enterobacterales</taxon>
        <taxon>Enterobacteriaceae</taxon>
        <taxon>Buttiauxella</taxon>
    </lineage>
</organism>
<keyword evidence="4" id="KW-0479">Metal-binding</keyword>
<dbReference type="SUPFAM" id="SSF88723">
    <property type="entry name" value="PIN domain-like"/>
    <property type="match status" value="1"/>
</dbReference>
<dbReference type="GO" id="GO:0016787">
    <property type="term" value="F:hydrolase activity"/>
    <property type="evidence" value="ECO:0007669"/>
    <property type="project" value="UniProtKB-KW"/>
</dbReference>
<evidence type="ECO:0000256" key="6">
    <source>
        <dbReference type="ARBA" id="ARBA00022842"/>
    </source>
</evidence>
<comment type="similarity">
    <text evidence="7">Belongs to the PINc/VapC protein family.</text>
</comment>
<evidence type="ECO:0000256" key="2">
    <source>
        <dbReference type="ARBA" id="ARBA00022649"/>
    </source>
</evidence>
<evidence type="ECO:0000313" key="9">
    <source>
        <dbReference type="EMBL" id="SUW61863.1"/>
    </source>
</evidence>
<dbReference type="InterPro" id="IPR050556">
    <property type="entry name" value="Type_II_TA_system_RNase"/>
</dbReference>
<dbReference type="EMBL" id="UIGI01000001">
    <property type="protein sequence ID" value="SUW61863.1"/>
    <property type="molecule type" value="Genomic_DNA"/>
</dbReference>
<keyword evidence="6" id="KW-0460">Magnesium</keyword>
<evidence type="ECO:0000256" key="7">
    <source>
        <dbReference type="ARBA" id="ARBA00038093"/>
    </source>
</evidence>
<comment type="cofactor">
    <cofactor evidence="1">
        <name>Mg(2+)</name>
        <dbReference type="ChEBI" id="CHEBI:18420"/>
    </cofactor>
</comment>
<dbReference type="AlphaFoldDB" id="A0A381C4M7"/>
<evidence type="ECO:0000313" key="10">
    <source>
        <dbReference type="Proteomes" id="UP000255528"/>
    </source>
</evidence>
<evidence type="ECO:0000256" key="4">
    <source>
        <dbReference type="ARBA" id="ARBA00022723"/>
    </source>
</evidence>
<dbReference type="InterPro" id="IPR029060">
    <property type="entry name" value="PIN-like_dom_sf"/>
</dbReference>
<keyword evidence="5" id="KW-0378">Hydrolase</keyword>
<evidence type="ECO:0000256" key="1">
    <source>
        <dbReference type="ARBA" id="ARBA00001946"/>
    </source>
</evidence>
<dbReference type="Pfam" id="PF01850">
    <property type="entry name" value="PIN"/>
    <property type="match status" value="1"/>
</dbReference>
<dbReference type="RefSeq" id="WP_256682634.1">
    <property type="nucleotide sequence ID" value="NZ_UIGI01000001.1"/>
</dbReference>
<dbReference type="PANTHER" id="PTHR33653">
    <property type="entry name" value="RIBONUCLEASE VAPC2"/>
    <property type="match status" value="1"/>
</dbReference>
<sequence>MQSAVFDTNILIDYLKGIPQARETIESYGNSPSISIVTWMEIMVGAKHHDQEQQTRHFLSGFEILPINQAVAEHSVALRRQHGMKLPDAIILASTQINARKLITRNSKDFKDLPGVILPYSLG</sequence>
<proteinExistence type="inferred from homology"/>
<evidence type="ECO:0000256" key="3">
    <source>
        <dbReference type="ARBA" id="ARBA00022722"/>
    </source>
</evidence>
<name>A0A381C4M7_9ENTR</name>
<dbReference type="InterPro" id="IPR002716">
    <property type="entry name" value="PIN_dom"/>
</dbReference>
<evidence type="ECO:0000256" key="5">
    <source>
        <dbReference type="ARBA" id="ARBA00022801"/>
    </source>
</evidence>
<dbReference type="GO" id="GO:0004518">
    <property type="term" value="F:nuclease activity"/>
    <property type="evidence" value="ECO:0007669"/>
    <property type="project" value="UniProtKB-KW"/>
</dbReference>
<dbReference type="GO" id="GO:0046872">
    <property type="term" value="F:metal ion binding"/>
    <property type="evidence" value="ECO:0007669"/>
    <property type="project" value="UniProtKB-KW"/>
</dbReference>
<dbReference type="CDD" id="cd18737">
    <property type="entry name" value="PIN_VapC4-5_FitB-like"/>
    <property type="match status" value="1"/>
</dbReference>
<dbReference type="Proteomes" id="UP000255528">
    <property type="component" value="Unassembled WGS sequence"/>
</dbReference>
<evidence type="ECO:0000259" key="8">
    <source>
        <dbReference type="Pfam" id="PF01850"/>
    </source>
</evidence>
<accession>A0A381C4M7</accession>
<reference evidence="9 10" key="1">
    <citation type="submission" date="2018-06" db="EMBL/GenBank/DDBJ databases">
        <authorList>
            <consortium name="Pathogen Informatics"/>
            <person name="Doyle S."/>
        </authorList>
    </citation>
    <scope>NUCLEOTIDE SEQUENCE [LARGE SCALE GENOMIC DNA]</scope>
    <source>
        <strain evidence="9 10">NCTC12119</strain>
    </source>
</reference>
<protein>
    <submittedName>
        <fullName evidence="9">PIN domain</fullName>
    </submittedName>
</protein>
<dbReference type="PANTHER" id="PTHR33653:SF1">
    <property type="entry name" value="RIBONUCLEASE VAPC2"/>
    <property type="match status" value="1"/>
</dbReference>
<keyword evidence="2" id="KW-1277">Toxin-antitoxin system</keyword>
<keyword evidence="3" id="KW-0540">Nuclease</keyword>
<gene>
    <name evidence="9" type="ORF">NCTC12119_00264</name>
</gene>
<feature type="domain" description="PIN" evidence="8">
    <location>
        <begin position="5"/>
        <end position="114"/>
    </location>
</feature>